<reference evidence="9" key="2">
    <citation type="submission" date="2021-09" db="EMBL/GenBank/DDBJ databases">
        <authorList>
            <person name="Gilroy R."/>
        </authorList>
    </citation>
    <scope>NUCLEOTIDE SEQUENCE</scope>
    <source>
        <strain evidence="9">ChiGjej2B2-19336</strain>
    </source>
</reference>
<evidence type="ECO:0000256" key="3">
    <source>
        <dbReference type="ARBA" id="ARBA00022692"/>
    </source>
</evidence>
<evidence type="ECO:0000313" key="10">
    <source>
        <dbReference type="Proteomes" id="UP000698963"/>
    </source>
</evidence>
<dbReference type="Pfam" id="PF13396">
    <property type="entry name" value="PLDc_N"/>
    <property type="match status" value="1"/>
</dbReference>
<evidence type="ECO:0000313" key="9">
    <source>
        <dbReference type="EMBL" id="HJD98251.1"/>
    </source>
</evidence>
<dbReference type="Proteomes" id="UP000698963">
    <property type="component" value="Unassembled WGS sequence"/>
</dbReference>
<reference evidence="9" key="1">
    <citation type="journal article" date="2021" name="PeerJ">
        <title>Extensive microbial diversity within the chicken gut microbiome revealed by metagenomics and culture.</title>
        <authorList>
            <person name="Gilroy R."/>
            <person name="Ravi A."/>
            <person name="Getino M."/>
            <person name="Pursley I."/>
            <person name="Horton D.L."/>
            <person name="Alikhan N.F."/>
            <person name="Baker D."/>
            <person name="Gharbi K."/>
            <person name="Hall N."/>
            <person name="Watson M."/>
            <person name="Adriaenssens E.M."/>
            <person name="Foster-Nyarko E."/>
            <person name="Jarju S."/>
            <person name="Secka A."/>
            <person name="Antonio M."/>
            <person name="Oren A."/>
            <person name="Chaudhuri R.R."/>
            <person name="La Ragione R."/>
            <person name="Hildebrand F."/>
            <person name="Pallen M.J."/>
        </authorList>
    </citation>
    <scope>NUCLEOTIDE SEQUENCE</scope>
    <source>
        <strain evidence="9">ChiGjej2B2-19336</strain>
    </source>
</reference>
<keyword evidence="3 7" id="KW-0812">Transmembrane</keyword>
<evidence type="ECO:0000256" key="5">
    <source>
        <dbReference type="ARBA" id="ARBA00023136"/>
    </source>
</evidence>
<evidence type="ECO:0000256" key="7">
    <source>
        <dbReference type="SAM" id="Phobius"/>
    </source>
</evidence>
<evidence type="ECO:0000256" key="4">
    <source>
        <dbReference type="ARBA" id="ARBA00022989"/>
    </source>
</evidence>
<dbReference type="InterPro" id="IPR027379">
    <property type="entry name" value="CLS_N"/>
</dbReference>
<feature type="domain" description="Cardiolipin synthase N-terminal" evidence="8">
    <location>
        <begin position="21"/>
        <end position="62"/>
    </location>
</feature>
<dbReference type="AlphaFoldDB" id="A0A921AYJ5"/>
<feature type="region of interest" description="Disordered" evidence="6">
    <location>
        <begin position="83"/>
        <end position="135"/>
    </location>
</feature>
<evidence type="ECO:0000256" key="1">
    <source>
        <dbReference type="ARBA" id="ARBA00004651"/>
    </source>
</evidence>
<comment type="subcellular location">
    <subcellularLocation>
        <location evidence="1">Cell membrane</location>
        <topology evidence="1">Multi-pass membrane protein</topology>
    </subcellularLocation>
</comment>
<sequence length="135" mass="14945">MLITDLSSEQLLMLIVPALPNMWALKHAMYHDFPTTKEKYRWMMACVFIPCLGGIAYYFVGRKHASREKVDIRARIEAERARAAGEKAKAEAPGPVPLEASPAREEAQPAAPAEKAARTAGGDWSFGCPDEERKS</sequence>
<evidence type="ECO:0000256" key="2">
    <source>
        <dbReference type="ARBA" id="ARBA00022475"/>
    </source>
</evidence>
<keyword evidence="5 7" id="KW-0472">Membrane</keyword>
<protein>
    <submittedName>
        <fullName evidence="9">PLD nuclease N-terminal domain-containing protein</fullName>
    </submittedName>
</protein>
<proteinExistence type="predicted"/>
<dbReference type="RefSeq" id="WP_304123940.1">
    <property type="nucleotide sequence ID" value="NZ_DYZA01000234.1"/>
</dbReference>
<feature type="transmembrane region" description="Helical" evidence="7">
    <location>
        <begin position="42"/>
        <end position="60"/>
    </location>
</feature>
<dbReference type="GO" id="GO:0005886">
    <property type="term" value="C:plasma membrane"/>
    <property type="evidence" value="ECO:0007669"/>
    <property type="project" value="UniProtKB-SubCell"/>
</dbReference>
<organism evidence="9 10">
    <name type="scientific">Mailhella massiliensis</name>
    <dbReference type="NCBI Taxonomy" id="1903261"/>
    <lineage>
        <taxon>Bacteria</taxon>
        <taxon>Pseudomonadati</taxon>
        <taxon>Thermodesulfobacteriota</taxon>
        <taxon>Desulfovibrionia</taxon>
        <taxon>Desulfovibrionales</taxon>
        <taxon>Desulfovibrionaceae</taxon>
        <taxon>Mailhella</taxon>
    </lineage>
</organism>
<keyword evidence="2" id="KW-1003">Cell membrane</keyword>
<name>A0A921AYJ5_9BACT</name>
<dbReference type="EMBL" id="DYZA01000234">
    <property type="protein sequence ID" value="HJD98251.1"/>
    <property type="molecule type" value="Genomic_DNA"/>
</dbReference>
<evidence type="ECO:0000259" key="8">
    <source>
        <dbReference type="Pfam" id="PF13396"/>
    </source>
</evidence>
<feature type="compositionally biased region" description="Low complexity" evidence="6">
    <location>
        <begin position="108"/>
        <end position="120"/>
    </location>
</feature>
<gene>
    <name evidence="9" type="ORF">K8W16_11480</name>
</gene>
<comment type="caution">
    <text evidence="9">The sequence shown here is derived from an EMBL/GenBank/DDBJ whole genome shotgun (WGS) entry which is preliminary data.</text>
</comment>
<evidence type="ECO:0000256" key="6">
    <source>
        <dbReference type="SAM" id="MobiDB-lite"/>
    </source>
</evidence>
<keyword evidence="4 7" id="KW-1133">Transmembrane helix</keyword>
<accession>A0A921AYJ5</accession>